<reference evidence="1" key="2">
    <citation type="journal article" date="2015" name="Data Brief">
        <title>Shoot transcriptome of the giant reed, Arundo donax.</title>
        <authorList>
            <person name="Barrero R.A."/>
            <person name="Guerrero F.D."/>
            <person name="Moolhuijzen P."/>
            <person name="Goolsby J.A."/>
            <person name="Tidwell J."/>
            <person name="Bellgard S.E."/>
            <person name="Bellgard M.I."/>
        </authorList>
    </citation>
    <scope>NUCLEOTIDE SEQUENCE</scope>
    <source>
        <tissue evidence="1">Shoot tissue taken approximately 20 cm above the soil surface</tissue>
    </source>
</reference>
<protein>
    <submittedName>
        <fullName evidence="1">Uncharacterized protein</fullName>
    </submittedName>
</protein>
<organism evidence="1">
    <name type="scientific">Arundo donax</name>
    <name type="common">Giant reed</name>
    <name type="synonym">Donax arundinaceus</name>
    <dbReference type="NCBI Taxonomy" id="35708"/>
    <lineage>
        <taxon>Eukaryota</taxon>
        <taxon>Viridiplantae</taxon>
        <taxon>Streptophyta</taxon>
        <taxon>Embryophyta</taxon>
        <taxon>Tracheophyta</taxon>
        <taxon>Spermatophyta</taxon>
        <taxon>Magnoliopsida</taxon>
        <taxon>Liliopsida</taxon>
        <taxon>Poales</taxon>
        <taxon>Poaceae</taxon>
        <taxon>PACMAD clade</taxon>
        <taxon>Arundinoideae</taxon>
        <taxon>Arundineae</taxon>
        <taxon>Arundo</taxon>
    </lineage>
</organism>
<sequence>MREVFRGKCKIWLLWCLKRRWRWMRVLSWAKLTLQHRWRAR</sequence>
<evidence type="ECO:0000313" key="1">
    <source>
        <dbReference type="EMBL" id="JAD60832.1"/>
    </source>
</evidence>
<name>A0A0A9BNI4_ARUDO</name>
<accession>A0A0A9BNI4</accession>
<reference evidence="1" key="1">
    <citation type="submission" date="2014-09" db="EMBL/GenBank/DDBJ databases">
        <authorList>
            <person name="Magalhaes I.L.F."/>
            <person name="Oliveira U."/>
            <person name="Santos F.R."/>
            <person name="Vidigal T.H.D.A."/>
            <person name="Brescovit A.D."/>
            <person name="Santos A.J."/>
        </authorList>
    </citation>
    <scope>NUCLEOTIDE SEQUENCE</scope>
    <source>
        <tissue evidence="1">Shoot tissue taken approximately 20 cm above the soil surface</tissue>
    </source>
</reference>
<dbReference type="EMBL" id="GBRH01237063">
    <property type="protein sequence ID" value="JAD60832.1"/>
    <property type="molecule type" value="Transcribed_RNA"/>
</dbReference>
<proteinExistence type="predicted"/>
<dbReference type="AlphaFoldDB" id="A0A0A9BNI4"/>